<feature type="binding site" evidence="6">
    <location>
        <position position="53"/>
    </location>
    <ligand>
        <name>(6S)-NADPHX</name>
        <dbReference type="ChEBI" id="CHEBI:64076"/>
    </ligand>
</feature>
<comment type="catalytic activity">
    <reaction evidence="6">
        <text>(6S)-NADPHX + ADP = AMP + phosphate + NADPH + H(+)</text>
        <dbReference type="Rhea" id="RHEA:32235"/>
        <dbReference type="ChEBI" id="CHEBI:15378"/>
        <dbReference type="ChEBI" id="CHEBI:43474"/>
        <dbReference type="ChEBI" id="CHEBI:57783"/>
        <dbReference type="ChEBI" id="CHEBI:64076"/>
        <dbReference type="ChEBI" id="CHEBI:456215"/>
        <dbReference type="ChEBI" id="CHEBI:456216"/>
        <dbReference type="EC" id="4.2.1.136"/>
    </reaction>
</comment>
<dbReference type="EMBL" id="CP101988">
    <property type="protein sequence ID" value="UUI76597.1"/>
    <property type="molecule type" value="Genomic_DNA"/>
</dbReference>
<dbReference type="PANTHER" id="PTHR12592">
    <property type="entry name" value="ATP-DEPENDENT (S)-NAD(P)H-HYDRATE DEHYDRATASE FAMILY MEMBER"/>
    <property type="match status" value="1"/>
</dbReference>
<dbReference type="Gene3D" id="3.40.1190.20">
    <property type="match status" value="1"/>
</dbReference>
<comment type="similarity">
    <text evidence="6">Belongs to the NnrD/CARKD family.</text>
</comment>
<evidence type="ECO:0000256" key="5">
    <source>
        <dbReference type="ARBA" id="ARBA00023239"/>
    </source>
</evidence>
<keyword evidence="2 6" id="KW-0067">ATP-binding</keyword>
<dbReference type="PANTHER" id="PTHR12592:SF0">
    <property type="entry name" value="ATP-DEPENDENT (S)-NAD(P)H-HYDRATE DEHYDRATASE"/>
    <property type="match status" value="1"/>
</dbReference>
<dbReference type="EC" id="4.2.1.136" evidence="6"/>
<sequence length="304" mass="29786">MTTPDTDGANASTPPPAVTPALLRGWPLAGDADSKDSRGAVLVVGGARSTPGAAMLAGLAALRVGAGRLTLAVGASVAVAVAVAAPECAAIALPETADGLLDGTGVAVLDAELERAATVLVGPGLDGAEETLAMLTALIPRLGPDTSVVLDAFALGVLAELPGHLRDTLRGRLVLTPNTGEAARLLGVEPDSDALEDLRGAAARIAARHGAVVSLRGEIAAPDGSAWQASTGTGGLATSGSGDVLAGAVAGVLAGGAGPDQAACWGTHLHGAAGDRLAAHIGHRGYLARELLDELPLVLTELSA</sequence>
<evidence type="ECO:0000256" key="3">
    <source>
        <dbReference type="ARBA" id="ARBA00022857"/>
    </source>
</evidence>
<comment type="caution">
    <text evidence="6">Lacks conserved residue(s) required for the propagation of feature annotation.</text>
</comment>
<dbReference type="HAMAP" id="MF_01965">
    <property type="entry name" value="NADHX_dehydratase"/>
    <property type="match status" value="1"/>
</dbReference>
<keyword evidence="1 6" id="KW-0547">Nucleotide-binding</keyword>
<proteinExistence type="inferred from homology"/>
<comment type="catalytic activity">
    <reaction evidence="6">
        <text>(6S)-NADHX + ADP = AMP + phosphate + NADH + H(+)</text>
        <dbReference type="Rhea" id="RHEA:32223"/>
        <dbReference type="ChEBI" id="CHEBI:15378"/>
        <dbReference type="ChEBI" id="CHEBI:43474"/>
        <dbReference type="ChEBI" id="CHEBI:57945"/>
        <dbReference type="ChEBI" id="CHEBI:64074"/>
        <dbReference type="ChEBI" id="CHEBI:456215"/>
        <dbReference type="ChEBI" id="CHEBI:456216"/>
        <dbReference type="EC" id="4.2.1.136"/>
    </reaction>
</comment>
<evidence type="ECO:0000256" key="6">
    <source>
        <dbReference type="HAMAP-Rule" id="MF_01965"/>
    </source>
</evidence>
<dbReference type="PROSITE" id="PS51383">
    <property type="entry name" value="YJEF_C_3"/>
    <property type="match status" value="1"/>
</dbReference>
<dbReference type="SUPFAM" id="SSF53613">
    <property type="entry name" value="Ribokinase-like"/>
    <property type="match status" value="1"/>
</dbReference>
<keyword evidence="4 6" id="KW-0520">NAD</keyword>
<feature type="binding site" evidence="6">
    <location>
        <position position="124"/>
    </location>
    <ligand>
        <name>(6S)-NADPHX</name>
        <dbReference type="ChEBI" id="CHEBI:64076"/>
    </ligand>
</feature>
<evidence type="ECO:0000313" key="8">
    <source>
        <dbReference type="EMBL" id="UUI76597.1"/>
    </source>
</evidence>
<dbReference type="InterPro" id="IPR029056">
    <property type="entry name" value="Ribokinase-like"/>
</dbReference>
<keyword evidence="3 6" id="KW-0521">NADP</keyword>
<feature type="binding site" evidence="6">
    <location>
        <position position="243"/>
    </location>
    <ligand>
        <name>(6S)-NADPHX</name>
        <dbReference type="ChEBI" id="CHEBI:64076"/>
    </ligand>
</feature>
<evidence type="ECO:0000256" key="1">
    <source>
        <dbReference type="ARBA" id="ARBA00022741"/>
    </source>
</evidence>
<dbReference type="CDD" id="cd01171">
    <property type="entry name" value="YXKO-related"/>
    <property type="match status" value="1"/>
</dbReference>
<dbReference type="Pfam" id="PF01256">
    <property type="entry name" value="Carb_kinase"/>
    <property type="match status" value="1"/>
</dbReference>
<comment type="subunit">
    <text evidence="6">Homotetramer.</text>
</comment>
<evidence type="ECO:0000259" key="7">
    <source>
        <dbReference type="PROSITE" id="PS51383"/>
    </source>
</evidence>
<gene>
    <name evidence="6" type="primary">nnrD</name>
    <name evidence="8" type="ORF">NP064_06845</name>
</gene>
<dbReference type="InterPro" id="IPR000631">
    <property type="entry name" value="CARKD"/>
</dbReference>
<evidence type="ECO:0000313" key="9">
    <source>
        <dbReference type="Proteomes" id="UP001316189"/>
    </source>
</evidence>
<comment type="cofactor">
    <cofactor evidence="6">
        <name>Mg(2+)</name>
        <dbReference type="ChEBI" id="CHEBI:18420"/>
    </cofactor>
</comment>
<name>A0ABY5L4U3_9CELL</name>
<feature type="domain" description="YjeF C-terminal" evidence="7">
    <location>
        <begin position="18"/>
        <end position="302"/>
    </location>
</feature>
<evidence type="ECO:0000256" key="4">
    <source>
        <dbReference type="ARBA" id="ARBA00023027"/>
    </source>
</evidence>
<keyword evidence="5 6" id="KW-0456">Lyase</keyword>
<keyword evidence="9" id="KW-1185">Reference proteome</keyword>
<evidence type="ECO:0000256" key="2">
    <source>
        <dbReference type="ARBA" id="ARBA00022840"/>
    </source>
</evidence>
<protein>
    <recommendedName>
        <fullName evidence="6">ADP-dependent (S)-NAD(P)H-hydrate dehydratase</fullName>
        <ecNumber evidence="6">4.2.1.136</ecNumber>
    </recommendedName>
    <alternativeName>
        <fullName evidence="6">ADP-dependent NAD(P)HX dehydratase</fullName>
    </alternativeName>
</protein>
<reference evidence="8 9" key="1">
    <citation type="submission" date="2022-07" db="EMBL/GenBank/DDBJ databases">
        <title>Novel species in genus cellulomonas.</title>
        <authorList>
            <person name="Ye L."/>
        </authorList>
    </citation>
    <scope>NUCLEOTIDE SEQUENCE [LARGE SCALE GENOMIC DNA]</scope>
    <source>
        <strain evidence="9">zg-Y338</strain>
    </source>
</reference>
<accession>A0ABY5L4U3</accession>
<comment type="function">
    <text evidence="6">Catalyzes the dehydration of the S-form of NAD(P)HX at the expense of ADP, which is converted to AMP. Together with NAD(P)HX epimerase, which catalyzes the epimerization of the S- and R-forms, the enzyme allows the repair of both epimers of NAD(P)HX, a damaged form of NAD(P)H that is a result of enzymatic or heat-dependent hydration.</text>
</comment>
<dbReference type="Proteomes" id="UP001316189">
    <property type="component" value="Chromosome"/>
</dbReference>
<dbReference type="RefSeq" id="WP_227568880.1">
    <property type="nucleotide sequence ID" value="NZ_CP101988.1"/>
</dbReference>
<dbReference type="NCBIfam" id="TIGR00196">
    <property type="entry name" value="yjeF_cterm"/>
    <property type="match status" value="1"/>
</dbReference>
<organism evidence="8 9">
    <name type="scientific">Cellulomonas chengniuliangii</name>
    <dbReference type="NCBI Taxonomy" id="2968084"/>
    <lineage>
        <taxon>Bacteria</taxon>
        <taxon>Bacillati</taxon>
        <taxon>Actinomycetota</taxon>
        <taxon>Actinomycetes</taxon>
        <taxon>Micrococcales</taxon>
        <taxon>Cellulomonadaceae</taxon>
        <taxon>Cellulomonas</taxon>
    </lineage>
</organism>
<feature type="binding site" evidence="6">
    <location>
        <position position="242"/>
    </location>
    <ligand>
        <name>AMP</name>
        <dbReference type="ChEBI" id="CHEBI:456215"/>
    </ligand>
</feature>